<feature type="compositionally biased region" description="Low complexity" evidence="5">
    <location>
        <begin position="501"/>
        <end position="542"/>
    </location>
</feature>
<dbReference type="PANTHER" id="PTHR47968:SF75">
    <property type="entry name" value="CENTROMERE-ASSOCIATED PROTEIN E"/>
    <property type="match status" value="1"/>
</dbReference>
<feature type="region of interest" description="Disordered" evidence="5">
    <location>
        <begin position="1756"/>
        <end position="1803"/>
    </location>
</feature>
<feature type="coiled-coil region" evidence="4">
    <location>
        <begin position="1309"/>
        <end position="1370"/>
    </location>
</feature>
<dbReference type="GO" id="GO:0005524">
    <property type="term" value="F:ATP binding"/>
    <property type="evidence" value="ECO:0007669"/>
    <property type="project" value="UniProtKB-UniRule"/>
</dbReference>
<evidence type="ECO:0000259" key="7">
    <source>
        <dbReference type="PROSITE" id="PS50067"/>
    </source>
</evidence>
<dbReference type="GO" id="GO:0008017">
    <property type="term" value="F:microtubule binding"/>
    <property type="evidence" value="ECO:0007669"/>
    <property type="project" value="InterPro"/>
</dbReference>
<feature type="compositionally biased region" description="Acidic residues" evidence="5">
    <location>
        <begin position="751"/>
        <end position="783"/>
    </location>
</feature>
<keyword evidence="3" id="KW-0547">Nucleotide-binding</keyword>
<comment type="caution">
    <text evidence="8">The sequence shown here is derived from an EMBL/GenBank/DDBJ whole genome shotgun (WGS) entry which is preliminary data.</text>
</comment>
<dbReference type="OrthoDB" id="548442at2759"/>
<feature type="compositionally biased region" description="Pro residues" evidence="5">
    <location>
        <begin position="716"/>
        <end position="727"/>
    </location>
</feature>
<feature type="compositionally biased region" description="Gly residues" evidence="5">
    <location>
        <begin position="2088"/>
        <end position="2104"/>
    </location>
</feature>
<feature type="compositionally biased region" description="Basic and acidic residues" evidence="5">
    <location>
        <begin position="573"/>
        <end position="587"/>
    </location>
</feature>
<feature type="compositionally biased region" description="Low complexity" evidence="5">
    <location>
        <begin position="358"/>
        <end position="374"/>
    </location>
</feature>
<feature type="compositionally biased region" description="Gly residues" evidence="5">
    <location>
        <begin position="1886"/>
        <end position="1897"/>
    </location>
</feature>
<feature type="region of interest" description="Disordered" evidence="5">
    <location>
        <begin position="1090"/>
        <end position="1112"/>
    </location>
</feature>
<feature type="region of interest" description="Disordered" evidence="5">
    <location>
        <begin position="211"/>
        <end position="268"/>
    </location>
</feature>
<evidence type="ECO:0000256" key="2">
    <source>
        <dbReference type="ARBA" id="ARBA00023175"/>
    </source>
</evidence>
<dbReference type="InterPro" id="IPR027417">
    <property type="entry name" value="P-loop_NTPase"/>
</dbReference>
<dbReference type="SMART" id="SM00456">
    <property type="entry name" value="WW"/>
    <property type="match status" value="2"/>
</dbReference>
<feature type="region of interest" description="Disordered" evidence="5">
    <location>
        <begin position="358"/>
        <end position="844"/>
    </location>
</feature>
<dbReference type="EMBL" id="JAEHOD010000014">
    <property type="protein sequence ID" value="KAG2449345.1"/>
    <property type="molecule type" value="Genomic_DNA"/>
</dbReference>
<dbReference type="InterPro" id="IPR036020">
    <property type="entry name" value="WW_dom_sf"/>
</dbReference>
<keyword evidence="3" id="KW-0067">ATP-binding</keyword>
<feature type="compositionally biased region" description="Low complexity" evidence="5">
    <location>
        <begin position="317"/>
        <end position="333"/>
    </location>
</feature>
<dbReference type="Pfam" id="PF00225">
    <property type="entry name" value="Kinesin"/>
    <property type="match status" value="1"/>
</dbReference>
<feature type="region of interest" description="Disordered" evidence="5">
    <location>
        <begin position="1886"/>
        <end position="1936"/>
    </location>
</feature>
<dbReference type="SUPFAM" id="SSF51045">
    <property type="entry name" value="WW domain"/>
    <property type="match status" value="2"/>
</dbReference>
<feature type="coiled-coil region" evidence="4">
    <location>
        <begin position="1806"/>
        <end position="1833"/>
    </location>
</feature>
<feature type="region of interest" description="Disordered" evidence="5">
    <location>
        <begin position="2142"/>
        <end position="2225"/>
    </location>
</feature>
<feature type="compositionally biased region" description="Low complexity" evidence="5">
    <location>
        <begin position="626"/>
        <end position="635"/>
    </location>
</feature>
<dbReference type="PROSITE" id="PS50020">
    <property type="entry name" value="WW_DOMAIN_2"/>
    <property type="match status" value="2"/>
</dbReference>
<dbReference type="InterPro" id="IPR027640">
    <property type="entry name" value="Kinesin-like_fam"/>
</dbReference>
<dbReference type="SUPFAM" id="SSF52540">
    <property type="entry name" value="P-loop containing nucleoside triphosphate hydrolases"/>
    <property type="match status" value="1"/>
</dbReference>
<feature type="domain" description="WW" evidence="6">
    <location>
        <begin position="44"/>
        <end position="78"/>
    </location>
</feature>
<feature type="compositionally biased region" description="Low complexity" evidence="5">
    <location>
        <begin position="2172"/>
        <end position="2186"/>
    </location>
</feature>
<feature type="compositionally biased region" description="Low complexity" evidence="5">
    <location>
        <begin position="729"/>
        <end position="750"/>
    </location>
</feature>
<dbReference type="PRINTS" id="PR00380">
    <property type="entry name" value="KINESINHEAVY"/>
</dbReference>
<evidence type="ECO:0000313" key="9">
    <source>
        <dbReference type="Proteomes" id="UP000613740"/>
    </source>
</evidence>
<accession>A0A836B6Z8</accession>
<dbReference type="Gene3D" id="2.20.70.10">
    <property type="match status" value="2"/>
</dbReference>
<feature type="region of interest" description="Disordered" evidence="5">
    <location>
        <begin position="1375"/>
        <end position="1421"/>
    </location>
</feature>
<feature type="compositionally biased region" description="Low complexity" evidence="5">
    <location>
        <begin position="703"/>
        <end position="715"/>
    </location>
</feature>
<keyword evidence="1 4" id="KW-0175">Coiled coil</keyword>
<feature type="compositionally biased region" description="Acidic residues" evidence="5">
    <location>
        <begin position="250"/>
        <end position="261"/>
    </location>
</feature>
<feature type="compositionally biased region" description="Acidic residues" evidence="5">
    <location>
        <begin position="288"/>
        <end position="299"/>
    </location>
</feature>
<dbReference type="PANTHER" id="PTHR47968">
    <property type="entry name" value="CENTROMERE PROTEIN E"/>
    <property type="match status" value="1"/>
</dbReference>
<evidence type="ECO:0000256" key="4">
    <source>
        <dbReference type="SAM" id="Coils"/>
    </source>
</evidence>
<feature type="compositionally biased region" description="Polar residues" evidence="5">
    <location>
        <begin position="416"/>
        <end position="425"/>
    </location>
</feature>
<feature type="region of interest" description="Disordered" evidence="5">
    <location>
        <begin position="2070"/>
        <end position="2104"/>
    </location>
</feature>
<dbReference type="CDD" id="cd00106">
    <property type="entry name" value="KISc"/>
    <property type="match status" value="1"/>
</dbReference>
<dbReference type="Gene3D" id="3.40.850.10">
    <property type="entry name" value="Kinesin motor domain"/>
    <property type="match status" value="1"/>
</dbReference>
<name>A0A836B6Z8_9CHLO</name>
<feature type="region of interest" description="Disordered" evidence="5">
    <location>
        <begin position="1676"/>
        <end position="1698"/>
    </location>
</feature>
<dbReference type="InterPro" id="IPR001752">
    <property type="entry name" value="Kinesin_motor_dom"/>
</dbReference>
<dbReference type="Proteomes" id="UP000613740">
    <property type="component" value="Unassembled WGS sequence"/>
</dbReference>
<feature type="compositionally biased region" description="Acidic residues" evidence="5">
    <location>
        <begin position="466"/>
        <end position="487"/>
    </location>
</feature>
<reference evidence="8" key="1">
    <citation type="journal article" date="2020" name="bioRxiv">
        <title>Comparative genomics of Chlamydomonas.</title>
        <authorList>
            <person name="Craig R.J."/>
            <person name="Hasan A.R."/>
            <person name="Ness R.W."/>
            <person name="Keightley P.D."/>
        </authorList>
    </citation>
    <scope>NUCLEOTIDE SEQUENCE</scope>
    <source>
        <strain evidence="8">CCAP 11/173</strain>
    </source>
</reference>
<protein>
    <recommendedName>
        <fullName evidence="10">Kinesin motor domain-containing protein</fullName>
    </recommendedName>
</protein>
<dbReference type="CDD" id="cd00201">
    <property type="entry name" value="WW"/>
    <property type="match status" value="2"/>
</dbReference>
<feature type="compositionally biased region" description="Gly residues" evidence="5">
    <location>
        <begin position="1405"/>
        <end position="1414"/>
    </location>
</feature>
<evidence type="ECO:0000259" key="6">
    <source>
        <dbReference type="PROSITE" id="PS50020"/>
    </source>
</evidence>
<feature type="compositionally biased region" description="Low complexity" evidence="5">
    <location>
        <begin position="1773"/>
        <end position="1782"/>
    </location>
</feature>
<feature type="region of interest" description="Disordered" evidence="5">
    <location>
        <begin position="288"/>
        <end position="338"/>
    </location>
</feature>
<dbReference type="InterPro" id="IPR036961">
    <property type="entry name" value="Kinesin_motor_dom_sf"/>
</dbReference>
<feature type="compositionally biased region" description="Acidic residues" evidence="5">
    <location>
        <begin position="385"/>
        <end position="394"/>
    </location>
</feature>
<feature type="compositionally biased region" description="Gly residues" evidence="5">
    <location>
        <begin position="1676"/>
        <end position="1687"/>
    </location>
</feature>
<feature type="binding site" evidence="3">
    <location>
        <begin position="1007"/>
        <end position="1014"/>
    </location>
    <ligand>
        <name>ATP</name>
        <dbReference type="ChEBI" id="CHEBI:30616"/>
    </ligand>
</feature>
<comment type="similarity">
    <text evidence="3">Belongs to the TRAFAC class myosin-kinesin ATPase superfamily. Kinesin family.</text>
</comment>
<feature type="compositionally biased region" description="Gly residues" evidence="5">
    <location>
        <begin position="1090"/>
        <end position="1109"/>
    </location>
</feature>
<evidence type="ECO:0008006" key="10">
    <source>
        <dbReference type="Google" id="ProtNLM"/>
    </source>
</evidence>
<feature type="compositionally biased region" description="Basic and acidic residues" evidence="5">
    <location>
        <begin position="375"/>
        <end position="384"/>
    </location>
</feature>
<dbReference type="InterPro" id="IPR001202">
    <property type="entry name" value="WW_dom"/>
</dbReference>
<feature type="domain" description="WW" evidence="6">
    <location>
        <begin position="136"/>
        <end position="169"/>
    </location>
</feature>
<proteinExistence type="inferred from homology"/>
<feature type="compositionally biased region" description="Gly residues" evidence="5">
    <location>
        <begin position="543"/>
        <end position="552"/>
    </location>
</feature>
<dbReference type="GO" id="GO:0003777">
    <property type="term" value="F:microtubule motor activity"/>
    <property type="evidence" value="ECO:0007669"/>
    <property type="project" value="InterPro"/>
</dbReference>
<keyword evidence="2 3" id="KW-0505">Motor protein</keyword>
<feature type="coiled-coil region" evidence="4">
    <location>
        <begin position="1715"/>
        <end position="1749"/>
    </location>
</feature>
<gene>
    <name evidence="8" type="ORF">HYH02_005500</name>
</gene>
<keyword evidence="9" id="KW-1185">Reference proteome</keyword>
<dbReference type="GO" id="GO:0007018">
    <property type="term" value="P:microtubule-based movement"/>
    <property type="evidence" value="ECO:0007669"/>
    <property type="project" value="InterPro"/>
</dbReference>
<feature type="compositionally biased region" description="Basic and acidic residues" evidence="5">
    <location>
        <begin position="488"/>
        <end position="499"/>
    </location>
</feature>
<evidence type="ECO:0000256" key="5">
    <source>
        <dbReference type="SAM" id="MobiDB-lite"/>
    </source>
</evidence>
<feature type="compositionally biased region" description="Acidic residues" evidence="5">
    <location>
        <begin position="588"/>
        <end position="604"/>
    </location>
</feature>
<feature type="compositionally biased region" description="Gly residues" evidence="5">
    <location>
        <begin position="2070"/>
        <end position="2080"/>
    </location>
</feature>
<evidence type="ECO:0000313" key="8">
    <source>
        <dbReference type="EMBL" id="KAG2449345.1"/>
    </source>
</evidence>
<feature type="compositionally biased region" description="Low complexity" evidence="5">
    <location>
        <begin position="2151"/>
        <end position="2163"/>
    </location>
</feature>
<evidence type="ECO:0000256" key="3">
    <source>
        <dbReference type="PROSITE-ProRule" id="PRU00283"/>
    </source>
</evidence>
<dbReference type="PROSITE" id="PS50067">
    <property type="entry name" value="KINESIN_MOTOR_2"/>
    <property type="match status" value="1"/>
</dbReference>
<feature type="domain" description="Kinesin motor" evidence="7">
    <location>
        <begin position="923"/>
        <end position="1284"/>
    </location>
</feature>
<feature type="compositionally biased region" description="Acidic residues" evidence="5">
    <location>
        <begin position="680"/>
        <end position="693"/>
    </location>
</feature>
<evidence type="ECO:0000256" key="1">
    <source>
        <dbReference type="ARBA" id="ARBA00023054"/>
    </source>
</evidence>
<dbReference type="SMART" id="SM00129">
    <property type="entry name" value="KISc"/>
    <property type="match status" value="1"/>
</dbReference>
<feature type="compositionally biased region" description="Acidic residues" evidence="5">
    <location>
        <begin position="228"/>
        <end position="240"/>
    </location>
</feature>
<organism evidence="8 9">
    <name type="scientific">Chlamydomonas schloesseri</name>
    <dbReference type="NCBI Taxonomy" id="2026947"/>
    <lineage>
        <taxon>Eukaryota</taxon>
        <taxon>Viridiplantae</taxon>
        <taxon>Chlorophyta</taxon>
        <taxon>core chlorophytes</taxon>
        <taxon>Chlorophyceae</taxon>
        <taxon>CS clade</taxon>
        <taxon>Chlamydomonadales</taxon>
        <taxon>Chlamydomonadaceae</taxon>
        <taxon>Chlamydomonas</taxon>
    </lineage>
</organism>
<sequence>MALPPLQKSHSISREALAAAAELDVVLEENPGLLAVVSDMLRPESLPAGWEARFDEEKGRREYVHAGGGEVQYTHPLAAYYRGAAFMEAGGYSQLQAAEAEQPPAPQEVSEMCAYLGVGGGEDAYVVEVARMAISAPLPPGWEEGEDDDGNPLFSNAVTGETQPSHPLDPYFMELIARRRKELMIRTDGVGIRSAIAAKRLAAIGMPGVAVPPELQDDEEGLISGGVDGDDGEGQEDNDDPPVVVVAPADLDDDEEGDGGLDIEGGGGGAEVAAIHAEGFGALVTITEDDNEGNDEDDGPLVLPPPAFAAGSDKDQAAAGGSRRASSTASGGSDRQLPTLSAGIADVAALRAAAEAEAAAAAAAAAATAPSAAADDAHKPHWAADGDDDEDDDKGDGGGSKKAAGGKKGSALVFEHTSSMGSHVSGQAEPVDLPPELAWMMGDPPTRPATEQQRKKKNKKGGKASDDDDDEGEEEEEGEEQQGEEQEDQGKREQKKGGGEEASAAAAAAADDGGGEVVDLAGGLRQAQQQRQQESDGTARLVLGGGGGGAGPRGVSSKSHKSARASSSEEEGEGGKEAEKKPQQEEKEREEEEDGYEDDFESYIDDFASYTSSVSHIERSRSQGGAASRLQSARSARSHRTSVTAPNSRKELLSGAAAATAGGDDGGGLGPDGRLRAVAEEDGDEAEEEQQEQEQEKERKRAAAAAASRAASARQPSPPAFPQPDNPAPRRSPGASAASGRGGARRSQGQEQEEDVEEEEEEEEDRDVPMEEEAVEELTEDGEGGARMGPGPVPEPTSKQPSRKSRVMDLDLDRLPSTFSLTPLYGKTGHGKSKTGKGGPWGRDLRRVRSFSEIETGRLRKQLDMLAAAGVGQGSAAALAAAANVGWKTPAGGLSLAAAGGGGGAGGAGGGGGGGDKTPARERIRVALRSRPLQKRGEISAWVVDPGTRTVRLKEGMGTKHSAAGRVFAYDLVLGPDAQTRQLWSSHVAPLVDAALGGVNATVFAYGQTGSGKTYTMFGPNNPNDPAAAKKGGGGGGGRGGDGVIGMSLTYLFQALQAQIKERGATEEYVVKVSMLELYNEQLRDLLSGGGGGGGGGKAGGGGGGGGGLALQDDPRTGVRVVGLQEQPVSDMRGAMALVSRGFGARSVGSTAMNEVSSRSHTILRLALETREAITHDLLHTALVSFVDLAGSERLAKTGSSGARFAEGTNINLSLLSLGTVVSRLAEGRRGDFIPYRNSKLTRLLQPCLGGNAKTAIIAVVNPSSEQIDETFNTLNFATRAMAVVNQVSVNEYVRASGAVGGALSGAAAAALQKQVVALKAELAAAKRNGGGGGGGPGGVIPDSVLAERVSRLELDKAQLLDRLEAITGKPVGDVYDDLPPTPPDLHLPTARPHSRAARTADKAAGGGAGGGGAATKSDAAGPAAAALRSIARVAYMGRGGGAPRNSEQVPPEEVVVAVREMRAERDELRRRDAVLRGQLEAARERAGELEPIADLGNAVAEAVNVLEGLMGPSPLADPHSGDATAAAAAANHAARLAENVAAVVLMHNELASLQRQLVTSEAMAAVAARRADGAEAAMQRLAAAAAGEWAAREAAAAAEDQDGGDEARKAAAELKVLTEQLNNQLGVIREELEVTKDELAQWRGLAGLPPEVAGAAEDAVAAALAGALDSPGADGGVHGGGLGPGGPHNPDTTPGGLLLTPASLNVGSFAIKRAREALAKVASLEARALAAEAEREELKERLQSLEEAVAAVPGGPRVMLPPVRGGAGGASTSGEGPAGSADGRRPPVGASAASSSAGPGGAQRFEQLKQHVASLSREVAALTRERDSLLAIVLKMQGPAAAGAIGALASSVNGIASGSSFSSVPVAPGGGGGGLIGLQSMGAAGGGGGGGGGGGRPAKPGRSGIVGACKGSPSKLRPRGPSDSGLPRPDFNTRDVPLEAKQRVARIRDRATKLDATLHVPGMAPVPEPVLAGARDAEVFALKRKLVAAEKARAEALAKAQAEMRAMQMALAAANKEAKDIGRAQAAQIRQVEVAHEEELTAVRSEAATMVRNLMDENARLRMALAAAGAGGGGGGGGQHLPSSPGQGAGGGGGGRRASGGGSAGGGVGGGGFGLSSILAGMGGADFQLKSLGGFGGGGGGGGGGGSGAGSSANSSPAHNGNGAAGGGRGPRASPLRGSNLQSPVPVSPGGGGGGFGAAPVSLPNIPPPKAEKAKGRNGRGGRR</sequence>